<dbReference type="EMBL" id="QDGZ01000006">
    <property type="protein sequence ID" value="PVG81847.1"/>
    <property type="molecule type" value="Genomic_DNA"/>
</dbReference>
<keyword evidence="10 12" id="KW-0472">Membrane</keyword>
<evidence type="ECO:0000256" key="8">
    <source>
        <dbReference type="ARBA" id="ARBA00022989"/>
    </source>
</evidence>
<evidence type="ECO:0000313" key="15">
    <source>
        <dbReference type="EMBL" id="PVG81847.1"/>
    </source>
</evidence>
<dbReference type="FunFam" id="1.10.287.130:FF:000001">
    <property type="entry name" value="Two-component sensor histidine kinase"/>
    <property type="match status" value="1"/>
</dbReference>
<evidence type="ECO:0000256" key="11">
    <source>
        <dbReference type="SAM" id="MobiDB-lite"/>
    </source>
</evidence>
<dbReference type="SMART" id="SM00387">
    <property type="entry name" value="HATPase_c"/>
    <property type="match status" value="1"/>
</dbReference>
<feature type="region of interest" description="Disordered" evidence="11">
    <location>
        <begin position="1"/>
        <end position="49"/>
    </location>
</feature>
<keyword evidence="8 12" id="KW-1133">Transmembrane helix</keyword>
<organism evidence="15 16">
    <name type="scientific">Nocardioides gansuensis</name>
    <dbReference type="NCBI Taxonomy" id="2138300"/>
    <lineage>
        <taxon>Bacteria</taxon>
        <taxon>Bacillati</taxon>
        <taxon>Actinomycetota</taxon>
        <taxon>Actinomycetes</taxon>
        <taxon>Propionibacteriales</taxon>
        <taxon>Nocardioidaceae</taxon>
        <taxon>Nocardioides</taxon>
    </lineage>
</organism>
<evidence type="ECO:0000256" key="7">
    <source>
        <dbReference type="ARBA" id="ARBA00022777"/>
    </source>
</evidence>
<dbReference type="PRINTS" id="PR00344">
    <property type="entry name" value="BCTRLSENSOR"/>
</dbReference>
<dbReference type="GO" id="GO:0000155">
    <property type="term" value="F:phosphorelay sensor kinase activity"/>
    <property type="evidence" value="ECO:0007669"/>
    <property type="project" value="InterPro"/>
</dbReference>
<dbReference type="PANTHER" id="PTHR45436">
    <property type="entry name" value="SENSOR HISTIDINE KINASE YKOH"/>
    <property type="match status" value="1"/>
</dbReference>
<dbReference type="InterPro" id="IPR036890">
    <property type="entry name" value="HATPase_C_sf"/>
</dbReference>
<dbReference type="InterPro" id="IPR003594">
    <property type="entry name" value="HATPase_dom"/>
</dbReference>
<accession>A0A2T8F858</accession>
<reference evidence="15" key="1">
    <citation type="submission" date="2018-04" db="EMBL/GenBank/DDBJ databases">
        <title>Genome of Nocardioides gansuensis WSJ-1.</title>
        <authorList>
            <person name="Wu S."/>
            <person name="Wang G."/>
        </authorList>
    </citation>
    <scope>NUCLEOTIDE SEQUENCE [LARGE SCALE GENOMIC DNA]</scope>
    <source>
        <strain evidence="15">WSJ-1</strain>
    </source>
</reference>
<evidence type="ECO:0000256" key="2">
    <source>
        <dbReference type="ARBA" id="ARBA00004236"/>
    </source>
</evidence>
<evidence type="ECO:0000256" key="6">
    <source>
        <dbReference type="ARBA" id="ARBA00022692"/>
    </source>
</evidence>
<dbReference type="PROSITE" id="PS50885">
    <property type="entry name" value="HAMP"/>
    <property type="match status" value="1"/>
</dbReference>
<feature type="transmembrane region" description="Helical" evidence="12">
    <location>
        <begin position="58"/>
        <end position="78"/>
    </location>
</feature>
<comment type="catalytic activity">
    <reaction evidence="1">
        <text>ATP + protein L-histidine = ADP + protein N-phospho-L-histidine.</text>
        <dbReference type="EC" id="2.7.13.3"/>
    </reaction>
</comment>
<evidence type="ECO:0000256" key="12">
    <source>
        <dbReference type="SAM" id="Phobius"/>
    </source>
</evidence>
<dbReference type="SUPFAM" id="SSF55874">
    <property type="entry name" value="ATPase domain of HSP90 chaperone/DNA topoisomerase II/histidine kinase"/>
    <property type="match status" value="1"/>
</dbReference>
<dbReference type="SMART" id="SM00304">
    <property type="entry name" value="HAMP"/>
    <property type="match status" value="1"/>
</dbReference>
<feature type="compositionally biased region" description="Low complexity" evidence="11">
    <location>
        <begin position="1"/>
        <end position="37"/>
    </location>
</feature>
<dbReference type="InterPro" id="IPR004358">
    <property type="entry name" value="Sig_transdc_His_kin-like_C"/>
</dbReference>
<protein>
    <recommendedName>
        <fullName evidence="3">histidine kinase</fullName>
        <ecNumber evidence="3">2.7.13.3</ecNumber>
    </recommendedName>
</protein>
<dbReference type="CDD" id="cd00075">
    <property type="entry name" value="HATPase"/>
    <property type="match status" value="1"/>
</dbReference>
<feature type="compositionally biased region" description="Basic residues" evidence="11">
    <location>
        <begin position="38"/>
        <end position="48"/>
    </location>
</feature>
<dbReference type="Proteomes" id="UP000246018">
    <property type="component" value="Unassembled WGS sequence"/>
</dbReference>
<dbReference type="CDD" id="cd00082">
    <property type="entry name" value="HisKA"/>
    <property type="match status" value="1"/>
</dbReference>
<dbReference type="EC" id="2.7.13.3" evidence="3"/>
<keyword evidence="6 12" id="KW-0812">Transmembrane</keyword>
<evidence type="ECO:0000256" key="4">
    <source>
        <dbReference type="ARBA" id="ARBA00022553"/>
    </source>
</evidence>
<name>A0A2T8F858_9ACTN</name>
<dbReference type="PROSITE" id="PS50109">
    <property type="entry name" value="HIS_KIN"/>
    <property type="match status" value="1"/>
</dbReference>
<dbReference type="SMART" id="SM00388">
    <property type="entry name" value="HisKA"/>
    <property type="match status" value="1"/>
</dbReference>
<dbReference type="Gene3D" id="6.10.340.10">
    <property type="match status" value="1"/>
</dbReference>
<dbReference type="Pfam" id="PF00672">
    <property type="entry name" value="HAMP"/>
    <property type="match status" value="1"/>
</dbReference>
<dbReference type="Pfam" id="PF02518">
    <property type="entry name" value="HATPase_c"/>
    <property type="match status" value="1"/>
</dbReference>
<feature type="domain" description="HAMP" evidence="14">
    <location>
        <begin position="241"/>
        <end position="293"/>
    </location>
</feature>
<dbReference type="GO" id="GO:0005886">
    <property type="term" value="C:plasma membrane"/>
    <property type="evidence" value="ECO:0007669"/>
    <property type="project" value="UniProtKB-SubCell"/>
</dbReference>
<evidence type="ECO:0000256" key="3">
    <source>
        <dbReference type="ARBA" id="ARBA00012438"/>
    </source>
</evidence>
<comment type="caution">
    <text evidence="15">The sequence shown here is derived from an EMBL/GenBank/DDBJ whole genome shotgun (WGS) entry which is preliminary data.</text>
</comment>
<dbReference type="InterPro" id="IPR003660">
    <property type="entry name" value="HAMP_dom"/>
</dbReference>
<dbReference type="CDD" id="cd06225">
    <property type="entry name" value="HAMP"/>
    <property type="match status" value="1"/>
</dbReference>
<dbReference type="AlphaFoldDB" id="A0A2T8F858"/>
<keyword evidence="4" id="KW-0597">Phosphoprotein</keyword>
<dbReference type="PANTHER" id="PTHR45436:SF5">
    <property type="entry name" value="SENSOR HISTIDINE KINASE TRCS"/>
    <property type="match status" value="1"/>
</dbReference>
<evidence type="ECO:0000256" key="1">
    <source>
        <dbReference type="ARBA" id="ARBA00000085"/>
    </source>
</evidence>
<dbReference type="Pfam" id="PF00512">
    <property type="entry name" value="HisKA"/>
    <property type="match status" value="1"/>
</dbReference>
<feature type="domain" description="Histidine kinase" evidence="13">
    <location>
        <begin position="301"/>
        <end position="509"/>
    </location>
</feature>
<evidence type="ECO:0000256" key="9">
    <source>
        <dbReference type="ARBA" id="ARBA00023012"/>
    </source>
</evidence>
<dbReference type="InterPro" id="IPR050428">
    <property type="entry name" value="TCS_sensor_his_kinase"/>
</dbReference>
<keyword evidence="16" id="KW-1185">Reference proteome</keyword>
<dbReference type="InterPro" id="IPR005467">
    <property type="entry name" value="His_kinase_dom"/>
</dbReference>
<dbReference type="Gene3D" id="1.10.287.130">
    <property type="match status" value="1"/>
</dbReference>
<sequence length="515" mass="56214">MTTPRRATAPRTTTDGTTAPTPTKAPTTAPTTGAGRTTKGKTERRRGRLAQVSVRTRIAVVIALLTALSMTGAGLLVYTLESARIERAVNDQIDQEIAEFRALRVDPRTGDPFDNVGRVLRVFLTRNVPDDDEMLVGYVSGTQPIITRNRYGEEVLDDPAYVRAVEETAADGGTTRIHSDQFGEVWVTAVPISNNQGRGALVIVNFLEDEHAELNRTLRTYTLVALLSLGLITTIAAFQSGRLLAPLRTLEETARDITATDLSRRIPERGNDDITALTRTINGMLERLDSGFAAQRQFLDDAGHELRTPLTVLRGHLELLDADDPAELDRTRELLLDEVDRMARLVGDLILLAKSRRPDFLNVAPVELEDLTHMLLAKARGLGERDWRLDAAAAGQVPMDEQRITQAVLQLADNAVKHTRDGDTIALGSELRGGRVHLWVRDTGPGVPAADHQLIFERFGRSVVAPDDEGFGLGLSIVQAIVTAHGGAVHVEDATPRGACFVITLDPEEAAWPRS</sequence>
<evidence type="ECO:0000313" key="16">
    <source>
        <dbReference type="Proteomes" id="UP000246018"/>
    </source>
</evidence>
<dbReference type="OrthoDB" id="9786919at2"/>
<comment type="subcellular location">
    <subcellularLocation>
        <location evidence="2">Cell membrane</location>
    </subcellularLocation>
</comment>
<keyword evidence="9" id="KW-0902">Two-component regulatory system</keyword>
<evidence type="ECO:0000259" key="14">
    <source>
        <dbReference type="PROSITE" id="PS50885"/>
    </source>
</evidence>
<dbReference type="SUPFAM" id="SSF158472">
    <property type="entry name" value="HAMP domain-like"/>
    <property type="match status" value="1"/>
</dbReference>
<dbReference type="Gene3D" id="3.30.565.10">
    <property type="entry name" value="Histidine kinase-like ATPase, C-terminal domain"/>
    <property type="match status" value="1"/>
</dbReference>
<dbReference type="InterPro" id="IPR003661">
    <property type="entry name" value="HisK_dim/P_dom"/>
</dbReference>
<keyword evidence="5" id="KW-0808">Transferase</keyword>
<proteinExistence type="predicted"/>
<evidence type="ECO:0000256" key="5">
    <source>
        <dbReference type="ARBA" id="ARBA00022679"/>
    </source>
</evidence>
<dbReference type="InterPro" id="IPR036097">
    <property type="entry name" value="HisK_dim/P_sf"/>
</dbReference>
<evidence type="ECO:0000256" key="10">
    <source>
        <dbReference type="ARBA" id="ARBA00023136"/>
    </source>
</evidence>
<evidence type="ECO:0000259" key="13">
    <source>
        <dbReference type="PROSITE" id="PS50109"/>
    </source>
</evidence>
<keyword evidence="7 15" id="KW-0418">Kinase</keyword>
<gene>
    <name evidence="15" type="ORF">DDE18_14070</name>
</gene>
<dbReference type="SUPFAM" id="SSF47384">
    <property type="entry name" value="Homodimeric domain of signal transducing histidine kinase"/>
    <property type="match status" value="1"/>
</dbReference>